<evidence type="ECO:0000313" key="4">
    <source>
        <dbReference type="Proteomes" id="UP000005143"/>
    </source>
</evidence>
<feature type="compositionally biased region" description="Low complexity" evidence="1">
    <location>
        <begin position="965"/>
        <end position="975"/>
    </location>
</feature>
<feature type="region of interest" description="Disordered" evidence="1">
    <location>
        <begin position="468"/>
        <end position="493"/>
    </location>
</feature>
<feature type="domain" description="VWFD" evidence="2">
    <location>
        <begin position="492"/>
        <end position="687"/>
    </location>
</feature>
<dbReference type="InterPro" id="IPR051495">
    <property type="entry name" value="Epithelial_Barrier/Signaling"/>
</dbReference>
<dbReference type="SMART" id="SM00216">
    <property type="entry name" value="VWD"/>
    <property type="match status" value="1"/>
</dbReference>
<organism evidence="3 4">
    <name type="scientific">Patulibacter medicamentivorans</name>
    <dbReference type="NCBI Taxonomy" id="1097667"/>
    <lineage>
        <taxon>Bacteria</taxon>
        <taxon>Bacillati</taxon>
        <taxon>Actinomycetota</taxon>
        <taxon>Thermoleophilia</taxon>
        <taxon>Solirubrobacterales</taxon>
        <taxon>Patulibacteraceae</taxon>
        <taxon>Patulibacter</taxon>
    </lineage>
</organism>
<dbReference type="EMBL" id="AGUD01000105">
    <property type="protein sequence ID" value="EHN11444.1"/>
    <property type="molecule type" value="Genomic_DNA"/>
</dbReference>
<accession>H0E4F5</accession>
<dbReference type="InterPro" id="IPR001846">
    <property type="entry name" value="VWF_type-D"/>
</dbReference>
<feature type="region of interest" description="Disordered" evidence="1">
    <location>
        <begin position="965"/>
        <end position="985"/>
    </location>
</feature>
<evidence type="ECO:0000259" key="2">
    <source>
        <dbReference type="PROSITE" id="PS51233"/>
    </source>
</evidence>
<sequence>MTVAWRRGGRIGLLRLEAHGAVGPTNELAVAYARLADRALRETLPRRAWDRVLQQIRPDGSITKATALRAFSVAYGRLPGVPRPTGVRASVPSGTLAVQWILRYRSTLTRAQRRVVDRALGLLEPAKGGHSIQGTLLADANFTQDDGLTAVADHWAQVIGGHLGMPLTTPIIAGDTKTNIDSRGKQVLADATPVQRYGLAGERVCRIRVSDHGRGLPARTLRVVMAHEVFHCFEFQIDAGWTAEPPWIIEGMASWAALEVEPFDGLNWVGSYAGSPATPLFERSYDAAGFFGHAVDVEGSLWSRVPSVLRARTNVERFAALGGEGLLSTWASSVVRSEPLGPEWVMRDPVGNPVGLTAHEKWTGTAVLGAKPYTLQHSVFEAAPERPIVNFGIEGHWRATWPGRSQYADQPDIWFCASEDPGECTCRDDEDGKVPATQPLNEIVWVAVTGDPGNGSGGSIVSYRREDFCRPKDKGPKPRPRPIPRPRCNGSGCGRTNGDPHLGTFDGASYDFQAAGEYTLADSTTDGLLVQARQEPWRDSRYVAIDTAVAMRVGGATVEVDKGMDVRVDGDPVRLAGGRQLGLKGGGAVERHDEDVAVRWPDGTVGYVWAVGDYGVALALQPAAGRAGRLRGLLGDFDGNPDDDFVGRDGRRYPAAKLAGDDTSKSAFRALYDGFGRSWRVGERTSLFHYPKGKGPDDYLRKGFPSRFFTIDMLSPAKRAAAEKICRAKGITDEQLLEECILDVAITGRKAFASSAGVLADLVERPLAGGWTPLGDGVAATDVPAVAADGGGISVAYPAPGASALDVASFAPSAGGIGGVGHVTAFGGWQSVGDAVFLPRPGGGVQLLADGFRDGFSGTASSARGADGSFAPPVGLAAAYEGLGRAGVLASDGAPLVPTTFQSGLSIVHGDQRVDLSGAVPGFSYAPALAFDGGGRLWLSWYEISDEPGRSGVYLLQIDPASGGPAAGATAQQAPGSGGQDNNSGQRGWACAALCRVVYVDGARTAGRLVSWAPGEATATTIARASGNDPIAAPAAAYASDGRLWVTWIQDDRRLVATLGDDRGAGGRQVQVDPPVGASRALATVPIASPAGLVVAATWATAGGQGVQATVVPPPATGSSG</sequence>
<dbReference type="PANTHER" id="PTHR13802:SF65">
    <property type="entry name" value="NIDOGEN"/>
    <property type="match status" value="1"/>
</dbReference>
<keyword evidence="4" id="KW-1185">Reference proteome</keyword>
<name>H0E4F5_9ACTN</name>
<protein>
    <recommendedName>
        <fullName evidence="2">VWFD domain-containing protein</fullName>
    </recommendedName>
</protein>
<dbReference type="PANTHER" id="PTHR13802">
    <property type="entry name" value="MUCIN 4-RELATED"/>
    <property type="match status" value="1"/>
</dbReference>
<evidence type="ECO:0000313" key="3">
    <source>
        <dbReference type="EMBL" id="EHN11444.1"/>
    </source>
</evidence>
<dbReference type="Proteomes" id="UP000005143">
    <property type="component" value="Unassembled WGS sequence"/>
</dbReference>
<gene>
    <name evidence="3" type="ORF">PAI11_16860</name>
</gene>
<evidence type="ECO:0000256" key="1">
    <source>
        <dbReference type="SAM" id="MobiDB-lite"/>
    </source>
</evidence>
<dbReference type="PROSITE" id="PS51233">
    <property type="entry name" value="VWFD"/>
    <property type="match status" value="1"/>
</dbReference>
<dbReference type="AlphaFoldDB" id="H0E4F5"/>
<dbReference type="Pfam" id="PF00094">
    <property type="entry name" value="VWD"/>
    <property type="match status" value="1"/>
</dbReference>
<comment type="caution">
    <text evidence="3">The sequence shown here is derived from an EMBL/GenBank/DDBJ whole genome shotgun (WGS) entry which is preliminary data.</text>
</comment>
<reference evidence="3 4" key="1">
    <citation type="journal article" date="2013" name="Biodegradation">
        <title>Quantitative proteomic analysis of ibuprofen-degrading Patulibacter sp. strain I11.</title>
        <authorList>
            <person name="Almeida B."/>
            <person name="Kjeldal H."/>
            <person name="Lolas I."/>
            <person name="Knudsen A.D."/>
            <person name="Carvalho G."/>
            <person name="Nielsen K.L."/>
            <person name="Barreto Crespo M.T."/>
            <person name="Stensballe A."/>
            <person name="Nielsen J.L."/>
        </authorList>
    </citation>
    <scope>NUCLEOTIDE SEQUENCE [LARGE SCALE GENOMIC DNA]</scope>
    <source>
        <strain evidence="3 4">I11</strain>
    </source>
</reference>
<proteinExistence type="predicted"/>